<evidence type="ECO:0000256" key="1">
    <source>
        <dbReference type="SAM" id="MobiDB-lite"/>
    </source>
</evidence>
<keyword evidence="3" id="KW-1185">Reference proteome</keyword>
<dbReference type="EMBL" id="CAUYUJ010000880">
    <property type="protein sequence ID" value="CAK0792977.1"/>
    <property type="molecule type" value="Genomic_DNA"/>
</dbReference>
<evidence type="ECO:0000313" key="2">
    <source>
        <dbReference type="EMBL" id="CAK0792977.1"/>
    </source>
</evidence>
<proteinExistence type="predicted"/>
<sequence>MVVLDPNARLGGSNVGDISGPRAPVADAPLPGRGFDGAHRCAAPVLSLEDCCLRRLGRSWARVEAAATEFCAERLREQVHSTVARFRRVRELALKDRQARRERQEPLSGSSGEEP</sequence>
<dbReference type="Proteomes" id="UP001189429">
    <property type="component" value="Unassembled WGS sequence"/>
</dbReference>
<evidence type="ECO:0000313" key="3">
    <source>
        <dbReference type="Proteomes" id="UP001189429"/>
    </source>
</evidence>
<gene>
    <name evidence="2" type="ORF">PCOR1329_LOCUS3410</name>
</gene>
<comment type="caution">
    <text evidence="2">The sequence shown here is derived from an EMBL/GenBank/DDBJ whole genome shotgun (WGS) entry which is preliminary data.</text>
</comment>
<feature type="compositionally biased region" description="Basic and acidic residues" evidence="1">
    <location>
        <begin position="95"/>
        <end position="105"/>
    </location>
</feature>
<protein>
    <submittedName>
        <fullName evidence="2">Uncharacterized protein</fullName>
    </submittedName>
</protein>
<organism evidence="2 3">
    <name type="scientific">Prorocentrum cordatum</name>
    <dbReference type="NCBI Taxonomy" id="2364126"/>
    <lineage>
        <taxon>Eukaryota</taxon>
        <taxon>Sar</taxon>
        <taxon>Alveolata</taxon>
        <taxon>Dinophyceae</taxon>
        <taxon>Prorocentrales</taxon>
        <taxon>Prorocentraceae</taxon>
        <taxon>Prorocentrum</taxon>
    </lineage>
</organism>
<reference evidence="2" key="1">
    <citation type="submission" date="2023-10" db="EMBL/GenBank/DDBJ databases">
        <authorList>
            <person name="Chen Y."/>
            <person name="Shah S."/>
            <person name="Dougan E. K."/>
            <person name="Thang M."/>
            <person name="Chan C."/>
        </authorList>
    </citation>
    <scope>NUCLEOTIDE SEQUENCE [LARGE SCALE GENOMIC DNA]</scope>
</reference>
<name>A0ABN9PJ08_9DINO</name>
<feature type="region of interest" description="Disordered" evidence="1">
    <location>
        <begin position="95"/>
        <end position="115"/>
    </location>
</feature>
<accession>A0ABN9PJ08</accession>